<name>A0ABN5H4X0_9FIRM</name>
<proteinExistence type="predicted"/>
<dbReference type="CDD" id="cd03809">
    <property type="entry name" value="GT4_MtfB-like"/>
    <property type="match status" value="1"/>
</dbReference>
<feature type="domain" description="Glycosyl transferase family 1" evidence="2">
    <location>
        <begin position="179"/>
        <end position="319"/>
    </location>
</feature>
<dbReference type="InterPro" id="IPR028098">
    <property type="entry name" value="Glyco_trans_4-like_N"/>
</dbReference>
<reference evidence="4 5" key="1">
    <citation type="journal article" date="2019" name="Sci. Rep.">
        <title>Sulfobacillus thermotolerans: new insights into resistance and metabolic capacities of acidophilic chemolithotrophs.</title>
        <authorList>
            <person name="Panyushkina A.E."/>
            <person name="Babenko V.V."/>
            <person name="Nikitina A.S."/>
            <person name="Selezneva O.V."/>
            <person name="Tsaplina I.A."/>
            <person name="Letarova M.A."/>
            <person name="Kostryukova E.S."/>
            <person name="Letarov A.V."/>
        </authorList>
    </citation>
    <scope>NUCLEOTIDE SEQUENCE [LARGE SCALE GENOMIC DNA]</scope>
    <source>
        <strain evidence="4 5">Kr1</strain>
    </source>
</reference>
<dbReference type="Gene3D" id="3.40.50.2000">
    <property type="entry name" value="Glycogen Phosphorylase B"/>
    <property type="match status" value="2"/>
</dbReference>
<evidence type="ECO:0000313" key="4">
    <source>
        <dbReference type="EMBL" id="AUW95626.1"/>
    </source>
</evidence>
<accession>A0ABN5H4X0</accession>
<evidence type="ECO:0000259" key="2">
    <source>
        <dbReference type="Pfam" id="PF00534"/>
    </source>
</evidence>
<feature type="domain" description="Glycosyltransferase subfamily 4-like N-terminal" evidence="3">
    <location>
        <begin position="44"/>
        <end position="166"/>
    </location>
</feature>
<organism evidence="4 5">
    <name type="scientific">Sulfobacillus thermotolerans</name>
    <dbReference type="NCBI Taxonomy" id="338644"/>
    <lineage>
        <taxon>Bacteria</taxon>
        <taxon>Bacillati</taxon>
        <taxon>Bacillota</taxon>
        <taxon>Clostridia</taxon>
        <taxon>Eubacteriales</taxon>
        <taxon>Clostridiales Family XVII. Incertae Sedis</taxon>
        <taxon>Sulfobacillus</taxon>
    </lineage>
</organism>
<dbReference type="Pfam" id="PF13439">
    <property type="entry name" value="Glyco_transf_4"/>
    <property type="match status" value="1"/>
</dbReference>
<gene>
    <name evidence="4" type="ORF">BXT84_14785</name>
</gene>
<evidence type="ECO:0000259" key="3">
    <source>
        <dbReference type="Pfam" id="PF13439"/>
    </source>
</evidence>
<sequence length="352" mass="39230">MRVGVDARVLSAQVQRAGVAQYIAEILRDGEDVSDVAVTALSYEQEQCRVGKVPIDVIRLVPGVPWQSVLLPSHLVRKRFDVVHGPAFSIPPSFWVKRVVTVHDVAFMRMPHTVRADTVHYLQRVVKYAVHHAAAIIVPSHEVETDLVKLWPKTASRIRVIPLGADRLAHVSPTSGYRLDAPYFLHIGTIEPRKNLTFLLEAFAYAVKDGHLPHHLVLAGARGWNNEDFWEALRQSPVANRVHVLGYVDDSQSVQLYQDAAVYVQPSHYEGFGLGALEALWFGVPTVASPTGAVRDVHVAGLQVVETRDVAVWAHAMQLATSLSRAGVRDALPTWRETRRLHYALYREVAQT</sequence>
<evidence type="ECO:0008006" key="6">
    <source>
        <dbReference type="Google" id="ProtNLM"/>
    </source>
</evidence>
<dbReference type="PANTHER" id="PTHR46401">
    <property type="entry name" value="GLYCOSYLTRANSFERASE WBBK-RELATED"/>
    <property type="match status" value="1"/>
</dbReference>
<dbReference type="InterPro" id="IPR001296">
    <property type="entry name" value="Glyco_trans_1"/>
</dbReference>
<dbReference type="Pfam" id="PF00534">
    <property type="entry name" value="Glycos_transf_1"/>
    <property type="match status" value="1"/>
</dbReference>
<dbReference type="Proteomes" id="UP000325292">
    <property type="component" value="Chromosome"/>
</dbReference>
<protein>
    <recommendedName>
        <fullName evidence="6">Glycosyl transferase family 1</fullName>
    </recommendedName>
</protein>
<dbReference type="SUPFAM" id="SSF53756">
    <property type="entry name" value="UDP-Glycosyltransferase/glycogen phosphorylase"/>
    <property type="match status" value="1"/>
</dbReference>
<keyword evidence="5" id="KW-1185">Reference proteome</keyword>
<keyword evidence="1" id="KW-0808">Transferase</keyword>
<evidence type="ECO:0000313" key="5">
    <source>
        <dbReference type="Proteomes" id="UP000325292"/>
    </source>
</evidence>
<dbReference type="EMBL" id="CP019454">
    <property type="protein sequence ID" value="AUW95626.1"/>
    <property type="molecule type" value="Genomic_DNA"/>
</dbReference>
<dbReference type="PANTHER" id="PTHR46401:SF2">
    <property type="entry name" value="GLYCOSYLTRANSFERASE WBBK-RELATED"/>
    <property type="match status" value="1"/>
</dbReference>
<evidence type="ECO:0000256" key="1">
    <source>
        <dbReference type="ARBA" id="ARBA00022679"/>
    </source>
</evidence>